<organism evidence="1">
    <name type="scientific">freshwater metagenome</name>
    <dbReference type="NCBI Taxonomy" id="449393"/>
    <lineage>
        <taxon>unclassified sequences</taxon>
        <taxon>metagenomes</taxon>
        <taxon>ecological metagenomes</taxon>
    </lineage>
</organism>
<protein>
    <submittedName>
        <fullName evidence="1">Unannotated protein</fullName>
    </submittedName>
</protein>
<reference evidence="1" key="1">
    <citation type="submission" date="2020-05" db="EMBL/GenBank/DDBJ databases">
        <authorList>
            <person name="Chiriac C."/>
            <person name="Salcher M."/>
            <person name="Ghai R."/>
            <person name="Kavagutti S V."/>
        </authorList>
    </citation>
    <scope>NUCLEOTIDE SEQUENCE</scope>
</reference>
<proteinExistence type="predicted"/>
<accession>A0A6J7KHZ3</accession>
<gene>
    <name evidence="1" type="ORF">UFOPK3837_00684</name>
</gene>
<name>A0A6J7KHZ3_9ZZZZ</name>
<evidence type="ECO:0000313" key="1">
    <source>
        <dbReference type="EMBL" id="CAB4955071.1"/>
    </source>
</evidence>
<dbReference type="AlphaFoldDB" id="A0A6J7KHZ3"/>
<sequence length="106" mass="11440">MGRGEQVVGLLAVLQAKQVVAVFGPATGYLKRFAWQKGREEDFLSAGIGHFFANDLLDLSLHGKAKRQPGVNTGRGTANVARAKQKLVALYLSLGRVFAQCAKEQV</sequence>
<dbReference type="EMBL" id="CAFBNO010000025">
    <property type="protein sequence ID" value="CAB4955071.1"/>
    <property type="molecule type" value="Genomic_DNA"/>
</dbReference>